<comment type="similarity">
    <text evidence="6">In the N-terminal section; belongs to the MoaB/Mog family.</text>
</comment>
<name>A0A8C4NC39_EPTBU</name>
<evidence type="ECO:0000256" key="16">
    <source>
        <dbReference type="ARBA" id="ARBA00022840"/>
    </source>
</evidence>
<evidence type="ECO:0000256" key="20">
    <source>
        <dbReference type="ARBA" id="ARBA00049494"/>
    </source>
</evidence>
<keyword evidence="23" id="KW-1185">Reference proteome</keyword>
<evidence type="ECO:0000256" key="4">
    <source>
        <dbReference type="ARBA" id="ARBA00004726"/>
    </source>
</evidence>
<evidence type="ECO:0000256" key="14">
    <source>
        <dbReference type="ARBA" id="ARBA00022741"/>
    </source>
</evidence>
<evidence type="ECO:0000256" key="1">
    <source>
        <dbReference type="ARBA" id="ARBA00001946"/>
    </source>
</evidence>
<sequence length="239" mass="27175">MYQNSTTVTKAEHELWSSEAMSSLDSKLGQKVSVALHTIEQALHTYNLSEVCIAFNGGKDCTALLHLYHVVARRCFPGNKESLQGLYIRGSAPFPELEQFIEETKQRYGLMLLVMEGSVHEALSRLRLDRPLIRAVLMGTRRTDPYSCTLTPLCPTDPDWPLYMRINPMLEWTYHDVWDFLRFLKLPYCVLYDGGYTSLGSTSNTEKNAALRYIDTSGAIRYLPAYSLTDAEAERTSRS</sequence>
<evidence type="ECO:0000256" key="12">
    <source>
        <dbReference type="ARBA" id="ARBA00022679"/>
    </source>
</evidence>
<evidence type="ECO:0000256" key="8">
    <source>
        <dbReference type="ARBA" id="ARBA00015431"/>
    </source>
</evidence>
<evidence type="ECO:0000256" key="10">
    <source>
        <dbReference type="ARBA" id="ARBA00022630"/>
    </source>
</evidence>
<evidence type="ECO:0000313" key="22">
    <source>
        <dbReference type="Ensembl" id="ENSEBUP00000004364.1"/>
    </source>
</evidence>
<evidence type="ECO:0000256" key="15">
    <source>
        <dbReference type="ARBA" id="ARBA00022827"/>
    </source>
</evidence>
<evidence type="ECO:0000256" key="17">
    <source>
        <dbReference type="ARBA" id="ARBA00031145"/>
    </source>
</evidence>
<dbReference type="InterPro" id="IPR002500">
    <property type="entry name" value="PAPS_reduct_dom"/>
</dbReference>
<dbReference type="Gene3D" id="3.40.50.620">
    <property type="entry name" value="HUPs"/>
    <property type="match status" value="1"/>
</dbReference>
<proteinExistence type="inferred from homology"/>
<keyword evidence="15" id="KW-0274">FAD</keyword>
<evidence type="ECO:0000313" key="23">
    <source>
        <dbReference type="Proteomes" id="UP000694388"/>
    </source>
</evidence>
<dbReference type="GO" id="GO:0005737">
    <property type="term" value="C:cytoplasm"/>
    <property type="evidence" value="ECO:0007669"/>
    <property type="project" value="UniProtKB-SubCell"/>
</dbReference>
<comment type="catalytic activity">
    <reaction evidence="20">
        <text>FMN + ATP + H(+) = FAD + diphosphate</text>
        <dbReference type="Rhea" id="RHEA:17237"/>
        <dbReference type="ChEBI" id="CHEBI:15378"/>
        <dbReference type="ChEBI" id="CHEBI:30616"/>
        <dbReference type="ChEBI" id="CHEBI:33019"/>
        <dbReference type="ChEBI" id="CHEBI:57692"/>
        <dbReference type="ChEBI" id="CHEBI:58210"/>
        <dbReference type="EC" id="2.7.7.2"/>
    </reaction>
</comment>
<accession>A0A8C4NC39</accession>
<organism evidence="22 23">
    <name type="scientific">Eptatretus burgeri</name>
    <name type="common">Inshore hagfish</name>
    <dbReference type="NCBI Taxonomy" id="7764"/>
    <lineage>
        <taxon>Eukaryota</taxon>
        <taxon>Metazoa</taxon>
        <taxon>Chordata</taxon>
        <taxon>Craniata</taxon>
        <taxon>Vertebrata</taxon>
        <taxon>Cyclostomata</taxon>
        <taxon>Myxini</taxon>
        <taxon>Myxiniformes</taxon>
        <taxon>Myxinidae</taxon>
        <taxon>Eptatretinae</taxon>
        <taxon>Eptatretus</taxon>
    </lineage>
</organism>
<comment type="function">
    <text evidence="2">Catalyzes the adenylation of flavin mononucleotide (FMN) to form flavin adenine dinucleotide (FAD) coenzyme.</text>
</comment>
<reference evidence="22" key="2">
    <citation type="submission" date="2025-09" db="UniProtKB">
        <authorList>
            <consortium name="Ensembl"/>
        </authorList>
    </citation>
    <scope>IDENTIFICATION</scope>
</reference>
<dbReference type="GO" id="GO:0006747">
    <property type="term" value="P:FAD biosynthetic process"/>
    <property type="evidence" value="ECO:0007669"/>
    <property type="project" value="TreeGrafter"/>
</dbReference>
<dbReference type="Pfam" id="PF01507">
    <property type="entry name" value="PAPS_reduct"/>
    <property type="match status" value="1"/>
</dbReference>
<evidence type="ECO:0000256" key="11">
    <source>
        <dbReference type="ARBA" id="ARBA00022643"/>
    </source>
</evidence>
<keyword evidence="10" id="KW-0285">Flavoprotein</keyword>
<comment type="subcellular location">
    <subcellularLocation>
        <location evidence="3">Cytoplasm</location>
    </subcellularLocation>
</comment>
<keyword evidence="16" id="KW-0067">ATP-binding</keyword>
<evidence type="ECO:0000256" key="18">
    <source>
        <dbReference type="ARBA" id="ARBA00031676"/>
    </source>
</evidence>
<evidence type="ECO:0000256" key="19">
    <source>
        <dbReference type="ARBA" id="ARBA00031871"/>
    </source>
</evidence>
<evidence type="ECO:0000256" key="13">
    <source>
        <dbReference type="ARBA" id="ARBA00022695"/>
    </source>
</evidence>
<dbReference type="GeneTree" id="ENSGT00390000007266"/>
<dbReference type="PANTHER" id="PTHR23293">
    <property type="entry name" value="FAD SYNTHETASE-RELATED FMN ADENYLYLTRANSFERASE"/>
    <property type="match status" value="1"/>
</dbReference>
<evidence type="ECO:0000256" key="2">
    <source>
        <dbReference type="ARBA" id="ARBA00003316"/>
    </source>
</evidence>
<dbReference type="EC" id="2.7.7.2" evidence="7"/>
<evidence type="ECO:0000256" key="6">
    <source>
        <dbReference type="ARBA" id="ARBA00007589"/>
    </source>
</evidence>
<evidence type="ECO:0000256" key="5">
    <source>
        <dbReference type="ARBA" id="ARBA00006749"/>
    </source>
</evidence>
<feature type="domain" description="Phosphoadenosine phosphosulphate reductase" evidence="21">
    <location>
        <begin position="51"/>
        <end position="206"/>
    </location>
</feature>
<dbReference type="InterPro" id="IPR014729">
    <property type="entry name" value="Rossmann-like_a/b/a_fold"/>
</dbReference>
<evidence type="ECO:0000259" key="21">
    <source>
        <dbReference type="Pfam" id="PF01507"/>
    </source>
</evidence>
<dbReference type="OMA" id="INPMLEW"/>
<dbReference type="SUPFAM" id="SSF52402">
    <property type="entry name" value="Adenine nucleotide alpha hydrolases-like"/>
    <property type="match status" value="1"/>
</dbReference>
<dbReference type="AlphaFoldDB" id="A0A8C4NC39"/>
<keyword evidence="12" id="KW-0808">Transferase</keyword>
<dbReference type="PANTHER" id="PTHR23293:SF9">
    <property type="entry name" value="FAD SYNTHASE"/>
    <property type="match status" value="1"/>
</dbReference>
<dbReference type="GO" id="GO:0003919">
    <property type="term" value="F:FMN adenylyltransferase activity"/>
    <property type="evidence" value="ECO:0007669"/>
    <property type="project" value="UniProtKB-EC"/>
</dbReference>
<comment type="pathway">
    <text evidence="4">Cofactor biosynthesis; FAD biosynthesis; FAD from FMN: step 1/1.</text>
</comment>
<evidence type="ECO:0000256" key="9">
    <source>
        <dbReference type="ARBA" id="ARBA00022490"/>
    </source>
</evidence>
<dbReference type="Proteomes" id="UP000694388">
    <property type="component" value="Unplaced"/>
</dbReference>
<keyword evidence="11" id="KW-0288">FMN</keyword>
<dbReference type="CDD" id="cd23948">
    <property type="entry name" value="FAD_synthase"/>
    <property type="match status" value="1"/>
</dbReference>
<evidence type="ECO:0000256" key="3">
    <source>
        <dbReference type="ARBA" id="ARBA00004496"/>
    </source>
</evidence>
<dbReference type="GO" id="GO:0005524">
    <property type="term" value="F:ATP binding"/>
    <property type="evidence" value="ECO:0007669"/>
    <property type="project" value="UniProtKB-KW"/>
</dbReference>
<keyword evidence="9" id="KW-0963">Cytoplasm</keyword>
<dbReference type="Ensembl" id="ENSEBUT00000004798.1">
    <property type="protein sequence ID" value="ENSEBUP00000004364.1"/>
    <property type="gene ID" value="ENSEBUG00000003057.1"/>
</dbReference>
<reference evidence="22" key="1">
    <citation type="submission" date="2025-08" db="UniProtKB">
        <authorList>
            <consortium name="Ensembl"/>
        </authorList>
    </citation>
    <scope>IDENTIFICATION</scope>
</reference>
<comment type="similarity">
    <text evidence="5">In the C-terminal section; belongs to the PAPS reductase family. FAD1 subfamily.</text>
</comment>
<keyword evidence="13" id="KW-0548">Nucleotidyltransferase</keyword>
<keyword evidence="14" id="KW-0547">Nucleotide-binding</keyword>
<evidence type="ECO:0000256" key="7">
    <source>
        <dbReference type="ARBA" id="ARBA00012393"/>
    </source>
</evidence>
<protein>
    <recommendedName>
        <fullName evidence="8">FAD synthase</fullName>
        <ecNumber evidence="7">2.7.7.2</ecNumber>
    </recommendedName>
    <alternativeName>
        <fullName evidence="17">FAD pyrophosphorylase</fullName>
    </alternativeName>
    <alternativeName>
        <fullName evidence="19">FMN adenylyltransferase</fullName>
    </alternativeName>
    <alternativeName>
        <fullName evidence="18">Flavin adenine dinucleotide synthase</fullName>
    </alternativeName>
</protein>
<dbReference type="FunFam" id="3.40.50.620:FF:000113">
    <property type="entry name" value="FAD synthase"/>
    <property type="match status" value="1"/>
</dbReference>
<comment type="cofactor">
    <cofactor evidence="1">
        <name>Mg(2+)</name>
        <dbReference type="ChEBI" id="CHEBI:18420"/>
    </cofactor>
</comment>